<keyword evidence="2" id="KW-0614">Plasmid</keyword>
<geneLocation type="plasmid" evidence="2 3">
    <name>unnamed1</name>
</geneLocation>
<dbReference type="RefSeq" id="WP_306105255.1">
    <property type="nucleotide sequence ID" value="NZ_CP120984.1"/>
</dbReference>
<organism evidence="2 3">
    <name type="scientific">Streptomyces glycanivorans</name>
    <dbReference type="NCBI Taxonomy" id="3033808"/>
    <lineage>
        <taxon>Bacteria</taxon>
        <taxon>Bacillati</taxon>
        <taxon>Actinomycetota</taxon>
        <taxon>Actinomycetes</taxon>
        <taxon>Kitasatosporales</taxon>
        <taxon>Streptomycetaceae</taxon>
        <taxon>Streptomyces</taxon>
    </lineage>
</organism>
<name>A0ABY9JRG5_9ACTN</name>
<evidence type="ECO:0000313" key="2">
    <source>
        <dbReference type="EMBL" id="WLQ69179.1"/>
    </source>
</evidence>
<accession>A0ABY9JRG5</accession>
<protein>
    <submittedName>
        <fullName evidence="2">Uncharacterized protein</fullName>
    </submittedName>
</protein>
<evidence type="ECO:0000256" key="1">
    <source>
        <dbReference type="SAM" id="SignalP"/>
    </source>
</evidence>
<evidence type="ECO:0000313" key="3">
    <source>
        <dbReference type="Proteomes" id="UP001224433"/>
    </source>
</evidence>
<feature type="chain" id="PRO_5046723397" evidence="1">
    <location>
        <begin position="26"/>
        <end position="74"/>
    </location>
</feature>
<gene>
    <name evidence="2" type="ORF">P8A20_37185</name>
</gene>
<keyword evidence="1" id="KW-0732">Signal</keyword>
<keyword evidence="3" id="KW-1185">Reference proteome</keyword>
<feature type="signal peptide" evidence="1">
    <location>
        <begin position="1"/>
        <end position="25"/>
    </location>
</feature>
<dbReference type="Proteomes" id="UP001224433">
    <property type="component" value="Plasmid unnamed1"/>
</dbReference>
<dbReference type="EMBL" id="CP120984">
    <property type="protein sequence ID" value="WLQ69179.1"/>
    <property type="molecule type" value="Genomic_DNA"/>
</dbReference>
<reference evidence="2 3" key="1">
    <citation type="submission" date="2023-03" db="EMBL/GenBank/DDBJ databases">
        <title>Isolation and description of six Streptomyces strains from soil environments, able to metabolize different microbial glucans.</title>
        <authorList>
            <person name="Widen T."/>
            <person name="Larsbrink J."/>
        </authorList>
    </citation>
    <scope>NUCLEOTIDE SEQUENCE [LARGE SCALE GENOMIC DNA]</scope>
    <source>
        <strain evidence="2 3">Alt3</strain>
        <plasmid evidence="2 3">unnamed1</plasmid>
    </source>
</reference>
<proteinExistence type="predicted"/>
<sequence>MLKKVVIASLLMGAAAMGSVSPAVAADPAPPADAAGGVVHDVRHTIGRCSPGLLFDSSKLTCNYAGLVNPNGPS</sequence>